<evidence type="ECO:0000313" key="4">
    <source>
        <dbReference type="Proteomes" id="UP001566204"/>
    </source>
</evidence>
<keyword evidence="2" id="KW-0732">Signal</keyword>
<feature type="chain" id="PRO_5047458864" evidence="2">
    <location>
        <begin position="26"/>
        <end position="769"/>
    </location>
</feature>
<keyword evidence="1" id="KW-0378">Hydrolase</keyword>
<evidence type="ECO:0000256" key="2">
    <source>
        <dbReference type="SAM" id="SignalP"/>
    </source>
</evidence>
<protein>
    <submittedName>
        <fullName evidence="3">DUF4838 domain-containing protein</fullName>
    </submittedName>
</protein>
<dbReference type="Pfam" id="PF16126">
    <property type="entry name" value="DUF4838"/>
    <property type="match status" value="1"/>
</dbReference>
<dbReference type="PANTHER" id="PTHR47406:SF2">
    <property type="entry name" value="ALPHA GLUCURONIDASE N-TERMINAL DOMAIN-CONTAINING PROTEIN"/>
    <property type="match status" value="1"/>
</dbReference>
<dbReference type="InterPro" id="IPR029018">
    <property type="entry name" value="Hex-like_dom2"/>
</dbReference>
<gene>
    <name evidence="3" type="ORF">ABTW24_04370</name>
</gene>
<comment type="caution">
    <text evidence="3">The sequence shown here is derived from an EMBL/GenBank/DDBJ whole genome shotgun (WGS) entry which is preliminary data.</text>
</comment>
<reference evidence="3 4" key="1">
    <citation type="submission" date="2024-06" db="EMBL/GenBank/DDBJ databases">
        <title>Soil Sphingobacterium thalpophilum.</title>
        <authorList>
            <person name="Yang J."/>
            <person name="Li J."/>
        </authorList>
    </citation>
    <scope>NUCLEOTIDE SEQUENCE [LARGE SCALE GENOMIC DNA]</scope>
    <source>
        <strain evidence="3 4">22g91tb</strain>
    </source>
</reference>
<accession>A0ABV4H8L3</accession>
<organism evidence="3 4">
    <name type="scientific">Sphingobacterium thalpophilum</name>
    <dbReference type="NCBI Taxonomy" id="259"/>
    <lineage>
        <taxon>Bacteria</taxon>
        <taxon>Pseudomonadati</taxon>
        <taxon>Bacteroidota</taxon>
        <taxon>Sphingobacteriia</taxon>
        <taxon>Sphingobacteriales</taxon>
        <taxon>Sphingobacteriaceae</taxon>
        <taxon>Sphingobacterium</taxon>
    </lineage>
</organism>
<dbReference type="Gene3D" id="3.30.379.10">
    <property type="entry name" value="Chitobiase/beta-hexosaminidase domain 2-like"/>
    <property type="match status" value="1"/>
</dbReference>
<feature type="signal peptide" evidence="2">
    <location>
        <begin position="1"/>
        <end position="25"/>
    </location>
</feature>
<sequence length="769" mass="86751">MGNKSLIYICTILLVLATSCQQIFGQDQVVLTSNGRSFYKILVSDNSDLTVGNAAKQLADYLQKVTSANFHIEKVNKRAISYKERFIFVGTADELKNVAPDKRGKTPISEEAISINIERGGNIYLVGGSSRSTLYAVFQFLEDKIGCKWWTPKDESIPRKMNLAIQPGIVNYSPPFYYRSHFINSTTKDAKFATILKENGYNQPLGGIWGNGIDIVGWAHTFKQLIPVDTYFRSHPEWFSDSKNQDRPSTSKSSPPSNANNYQLCLENKALFNEFLKNTLKWIRTVKSKKPNVNIFSISVNDNNKFCRCDDALKIIRTEGSPSASLIIFLNKLITEIHKTYPDVKLQTLAYQQFFSVPKSIKPHKDIIVMIAPLNMIVSKSLTDDSNKTIYNQIKKWGNISSYNYYWGYNTNFNNFFMPFSGISHLQSNFKILEMSNVRGVFLQDNNYTNGVGFFLDMQTWVIGKLMWNPNLDSDKLTKEFFLNYYGKSGEYLYKYYSLLTGAFKKSTTVNTPFGHDFSYINSSLLKQATELFDSALKVSKDNKVIYNRVLKEKFVLDNMNLSLFRPTSKVNNSNKVDDFTTELKNMGVKKVGIDQSIETVIDGRSRTVSSLSGFEVLNGGNTVLIQEGQFSLDKKGVLTNIAEDKNASNGLSAVIEEKAKGWSIQVQTGKYSNYIVPAGIYQVKVTLRANKSSRGVISGNVEVGLYNTVSKKEKAKKLIKASDISKKNYSGIVVFQNRIEATDVIFISLKQAEVGRLYVDKIEISKIG</sequence>
<dbReference type="EMBL" id="JBEOQB010000001">
    <property type="protein sequence ID" value="MEZ0450824.1"/>
    <property type="molecule type" value="Genomic_DNA"/>
</dbReference>
<keyword evidence="4" id="KW-1185">Reference proteome</keyword>
<evidence type="ECO:0000256" key="1">
    <source>
        <dbReference type="ARBA" id="ARBA00022801"/>
    </source>
</evidence>
<dbReference type="RefSeq" id="WP_370481263.1">
    <property type="nucleotide sequence ID" value="NZ_JBEOQA010000001.1"/>
</dbReference>
<name>A0ABV4H8L3_9SPHI</name>
<dbReference type="Proteomes" id="UP001566204">
    <property type="component" value="Unassembled WGS sequence"/>
</dbReference>
<dbReference type="PANTHER" id="PTHR47406">
    <property type="entry name" value="COAGULATION FACTOR 5/8 TYPE, C-TERMINAL"/>
    <property type="match status" value="1"/>
</dbReference>
<proteinExistence type="predicted"/>
<evidence type="ECO:0000313" key="3">
    <source>
        <dbReference type="EMBL" id="MEZ0450824.1"/>
    </source>
</evidence>
<dbReference type="InterPro" id="IPR032287">
    <property type="entry name" value="DUF4838"/>
</dbReference>
<dbReference type="PROSITE" id="PS51257">
    <property type="entry name" value="PROKAR_LIPOPROTEIN"/>
    <property type="match status" value="1"/>
</dbReference>
<dbReference type="SUPFAM" id="SSF55545">
    <property type="entry name" value="beta-N-acetylhexosaminidase-like domain"/>
    <property type="match status" value="1"/>
</dbReference>